<organism evidence="2 3">
    <name type="scientific">Streptomyces sviceus (strain ATCC 29083 / DSM 924 / JCM 4929 / NBRC 13980 / NCIMB 11184 / NRRL 5439 / UC 5370)</name>
    <dbReference type="NCBI Taxonomy" id="463191"/>
    <lineage>
        <taxon>Bacteria</taxon>
        <taxon>Bacillati</taxon>
        <taxon>Actinomycetota</taxon>
        <taxon>Actinomycetes</taxon>
        <taxon>Kitasatosporales</taxon>
        <taxon>Streptomycetaceae</taxon>
        <taxon>Streptomyces</taxon>
    </lineage>
</organism>
<dbReference type="EMBL" id="CM000951">
    <property type="protein sequence ID" value="EDY55064.1"/>
    <property type="molecule type" value="Genomic_DNA"/>
</dbReference>
<reference evidence="2" key="1">
    <citation type="submission" date="2009-10" db="EMBL/GenBank/DDBJ databases">
        <title>The genome sequence of Streptomyces sviceus strain ATCC 29083.</title>
        <authorList>
            <consortium name="The Broad Institute Genome Sequencing Platform"/>
            <consortium name="Broad Institute Microbial Sequencing Center"/>
            <person name="Fischbach M."/>
            <person name="Godfrey P."/>
            <person name="Ward D."/>
            <person name="Young S."/>
            <person name="Zeng Q."/>
            <person name="Koehrsen M."/>
            <person name="Alvarado L."/>
            <person name="Berlin A.M."/>
            <person name="Bochicchio J."/>
            <person name="Borenstein D."/>
            <person name="Chapman S.B."/>
            <person name="Chen Z."/>
            <person name="Engels R."/>
            <person name="Freedman E."/>
            <person name="Gellesch M."/>
            <person name="Goldberg J."/>
            <person name="Griggs A."/>
            <person name="Gujja S."/>
            <person name="Heilman E.R."/>
            <person name="Heiman D.I."/>
            <person name="Hepburn T.A."/>
            <person name="Howarth C."/>
            <person name="Jen D."/>
            <person name="Larson L."/>
            <person name="Lewis B."/>
            <person name="Mehta T."/>
            <person name="Park D."/>
            <person name="Pearson M."/>
            <person name="Richards J."/>
            <person name="Roberts A."/>
            <person name="Saif S."/>
            <person name="Shea T.D."/>
            <person name="Shenoy N."/>
            <person name="Sisk P."/>
            <person name="Stolte C."/>
            <person name="Sykes S.N."/>
            <person name="Thomson T."/>
            <person name="Walk T."/>
            <person name="White J."/>
            <person name="Yandava C."/>
            <person name="Straight P."/>
            <person name="Clardy J."/>
            <person name="Hung D."/>
            <person name="Kolter R."/>
            <person name="Mekalanos J."/>
            <person name="Walker S."/>
            <person name="Walsh C.T."/>
            <person name="Wieland-Brown L.C."/>
            <person name="Haas B."/>
            <person name="Nusbaum C."/>
            <person name="Birren B."/>
        </authorList>
    </citation>
    <scope>NUCLEOTIDE SEQUENCE [LARGE SCALE GENOMIC DNA]</scope>
    <source>
        <strain evidence="2">ATCC 29083</strain>
    </source>
</reference>
<feature type="region of interest" description="Disordered" evidence="1">
    <location>
        <begin position="1"/>
        <end position="38"/>
    </location>
</feature>
<proteinExistence type="predicted"/>
<name>B5HQF9_STRX2</name>
<evidence type="ECO:0000313" key="3">
    <source>
        <dbReference type="Proteomes" id="UP000002785"/>
    </source>
</evidence>
<protein>
    <recommendedName>
        <fullName evidence="4">Transposase</fullName>
    </recommendedName>
</protein>
<evidence type="ECO:0000256" key="1">
    <source>
        <dbReference type="SAM" id="MobiDB-lite"/>
    </source>
</evidence>
<accession>B5HQF9</accession>
<dbReference type="Proteomes" id="UP000002785">
    <property type="component" value="Chromosome"/>
</dbReference>
<evidence type="ECO:0008006" key="4">
    <source>
        <dbReference type="Google" id="ProtNLM"/>
    </source>
</evidence>
<gene>
    <name evidence="2" type="ORF">SSEG_01644</name>
</gene>
<feature type="compositionally biased region" description="Polar residues" evidence="1">
    <location>
        <begin position="86"/>
        <end position="95"/>
    </location>
</feature>
<dbReference type="HOGENOM" id="CLU_1569854_0_0_11"/>
<keyword evidence="3" id="KW-1185">Reference proteome</keyword>
<sequence>MCSKPSATARSAYPSRLRSAVARAAPTRPPRTPHTKTCEATVAKPSSRRSCCGDALTEAAITCWADKGYQGATGTVRLPDRGLRDSLSTGQNRPTTVPPKDPHTGRTSHCHLKSWRLLRKLRCSTTRITSLVQAVRVRRLAATGGDQPAVFTRSVNAASVVPARRQTSKV</sequence>
<evidence type="ECO:0000313" key="2">
    <source>
        <dbReference type="EMBL" id="EDY55064.1"/>
    </source>
</evidence>
<feature type="region of interest" description="Disordered" evidence="1">
    <location>
        <begin position="74"/>
        <end position="108"/>
    </location>
</feature>
<dbReference type="AlphaFoldDB" id="B5HQF9"/>